<sequence length="133" mass="13693">MVLCEKSVRERAYYIWEGEGRVFGRAEAHWLQAESELLQAPVAALIEADASAAPAKVAKPRTARAKASVQAPAEALASVAKAAKAKAPAKTLAKTPAKTSAKAAEKPAAKAVKAAPRAKSAASRAAAEAVVLH</sequence>
<feature type="region of interest" description="Disordered" evidence="1">
    <location>
        <begin position="88"/>
        <end position="110"/>
    </location>
</feature>
<gene>
    <name evidence="2" type="ORF">METD_I4983</name>
</gene>
<evidence type="ECO:0008006" key="4">
    <source>
        <dbReference type="Google" id="ProtNLM"/>
    </source>
</evidence>
<dbReference type="HOGENOM" id="CLU_1990046_0_0_5"/>
<evidence type="ECO:0000256" key="1">
    <source>
        <dbReference type="SAM" id="MobiDB-lite"/>
    </source>
</evidence>
<evidence type="ECO:0000313" key="3">
    <source>
        <dbReference type="Proteomes" id="UP000008070"/>
    </source>
</evidence>
<evidence type="ECO:0000313" key="2">
    <source>
        <dbReference type="EMBL" id="CAX26597.1"/>
    </source>
</evidence>
<dbReference type="Pfam" id="PF11154">
    <property type="entry name" value="DUF2934"/>
    <property type="match status" value="1"/>
</dbReference>
<reference evidence="3" key="1">
    <citation type="journal article" date="2009" name="PLoS ONE">
        <title>Methylobacterium genome sequences: a reference blueprint to investigate microbial metabolism of C1 compounds from natural and industrial sources.</title>
        <authorList>
            <person name="Vuilleumier S."/>
            <person name="Chistoserdova L."/>
            <person name="Lee M.-C."/>
            <person name="Bringel F."/>
            <person name="Lajus A."/>
            <person name="Zhou Y."/>
            <person name="Gourion B."/>
            <person name="Barbe V."/>
            <person name="Chang J."/>
            <person name="Cruveiller S."/>
            <person name="Dossat C."/>
            <person name="Gillett W."/>
            <person name="Gruffaz C."/>
            <person name="Haugen E."/>
            <person name="Hourcade E."/>
            <person name="Levy R."/>
            <person name="Mangenot S."/>
            <person name="Muller E."/>
            <person name="Nadalig T."/>
            <person name="Pagni M."/>
            <person name="Penny C."/>
            <person name="Peyraud R."/>
            <person name="Robinson D.G."/>
            <person name="Roche D."/>
            <person name="Rouy Z."/>
            <person name="Saenampechek C."/>
            <person name="Salvignol G."/>
            <person name="Vallenet D."/>
            <person name="Wu Z."/>
            <person name="Marx C.J."/>
            <person name="Vorholt J.A."/>
            <person name="Olson M.V."/>
            <person name="Kaul R."/>
            <person name="Weissenbach J."/>
            <person name="Medigue C."/>
            <person name="Lidstrom M.E."/>
        </authorList>
    </citation>
    <scope>NUCLEOTIDE SEQUENCE [LARGE SCALE GENOMIC DNA]</scope>
    <source>
        <strain evidence="3">DSM 6343 / CIP 106787 / DM4</strain>
    </source>
</reference>
<protein>
    <recommendedName>
        <fullName evidence="4">DUF2934 domain-containing protein</fullName>
    </recommendedName>
</protein>
<feature type="compositionally biased region" description="Low complexity" evidence="1">
    <location>
        <begin position="88"/>
        <end position="102"/>
    </location>
</feature>
<name>C7CJ94_METED</name>
<dbReference type="RefSeq" id="WP_012255153.1">
    <property type="nucleotide sequence ID" value="NC_012988.1"/>
</dbReference>
<dbReference type="GeneID" id="72991706"/>
<dbReference type="AlphaFoldDB" id="C7CJ94"/>
<dbReference type="EMBL" id="FP103042">
    <property type="protein sequence ID" value="CAX26597.1"/>
    <property type="molecule type" value="Genomic_DNA"/>
</dbReference>
<dbReference type="KEGG" id="mdi:METDI4983"/>
<organism evidence="2 3">
    <name type="scientific">Methylorubrum extorquens (strain DSM 6343 / CIP 106787 / DM4)</name>
    <name type="common">Methylobacterium extorquens</name>
    <dbReference type="NCBI Taxonomy" id="661410"/>
    <lineage>
        <taxon>Bacteria</taxon>
        <taxon>Pseudomonadati</taxon>
        <taxon>Pseudomonadota</taxon>
        <taxon>Alphaproteobacteria</taxon>
        <taxon>Hyphomicrobiales</taxon>
        <taxon>Methylobacteriaceae</taxon>
        <taxon>Methylorubrum</taxon>
    </lineage>
</organism>
<proteinExistence type="predicted"/>
<dbReference type="Proteomes" id="UP000008070">
    <property type="component" value="Chromosome"/>
</dbReference>
<accession>C7CJ94</accession>
<dbReference type="InterPro" id="IPR021327">
    <property type="entry name" value="DUF2934"/>
</dbReference>